<accession>A0ACC2WMW7</accession>
<sequence>MITLDDARAEEEELLQSAQLFCVSISLPETVVGSHEVKDRQRERIAIDNVVPSVVSLTKKAGKSATSFNRNFLFVLYSHLVTTTQAEVEMCRLWTLVLNAISANKRLQKVLQRARHGIVTSSKVVHPAIYVENGLVCRETEMTGSLDPAMLNKVKLASGAEVQEVSFWLEGKPHIHTLQLVGVTSWWILVFGIMLHLNHKLRSVLLRRMHDSPGDQPALRHKHIMEVGEEYDESNPSHRQAAGVYALVEPSQQVSEIPLDTLS</sequence>
<evidence type="ECO:0000313" key="1">
    <source>
        <dbReference type="EMBL" id="KAJ9112655.1"/>
    </source>
</evidence>
<protein>
    <submittedName>
        <fullName evidence="1">Uncharacterized protein</fullName>
    </submittedName>
</protein>
<name>A0ACC2WMW7_9TREE</name>
<dbReference type="Proteomes" id="UP001241377">
    <property type="component" value="Unassembled WGS sequence"/>
</dbReference>
<reference evidence="1" key="1">
    <citation type="submission" date="2023-04" db="EMBL/GenBank/DDBJ databases">
        <title>Draft Genome sequencing of Naganishia species isolated from polar environments using Oxford Nanopore Technology.</title>
        <authorList>
            <person name="Leo P."/>
            <person name="Venkateswaran K."/>
        </authorList>
    </citation>
    <scope>NUCLEOTIDE SEQUENCE</scope>
    <source>
        <strain evidence="1">MNA-CCFEE 5261</strain>
    </source>
</reference>
<proteinExistence type="predicted"/>
<dbReference type="EMBL" id="JASBWR010000004">
    <property type="protein sequence ID" value="KAJ9112655.1"/>
    <property type="molecule type" value="Genomic_DNA"/>
</dbReference>
<keyword evidence="2" id="KW-1185">Reference proteome</keyword>
<gene>
    <name evidence="1" type="ORF">QFC19_000675</name>
</gene>
<organism evidence="1 2">
    <name type="scientific">Naganishia cerealis</name>
    <dbReference type="NCBI Taxonomy" id="610337"/>
    <lineage>
        <taxon>Eukaryota</taxon>
        <taxon>Fungi</taxon>
        <taxon>Dikarya</taxon>
        <taxon>Basidiomycota</taxon>
        <taxon>Agaricomycotina</taxon>
        <taxon>Tremellomycetes</taxon>
        <taxon>Filobasidiales</taxon>
        <taxon>Filobasidiaceae</taxon>
        <taxon>Naganishia</taxon>
    </lineage>
</organism>
<evidence type="ECO:0000313" key="2">
    <source>
        <dbReference type="Proteomes" id="UP001241377"/>
    </source>
</evidence>
<comment type="caution">
    <text evidence="1">The sequence shown here is derived from an EMBL/GenBank/DDBJ whole genome shotgun (WGS) entry which is preliminary data.</text>
</comment>